<dbReference type="RefSeq" id="WP_120244930.1">
    <property type="nucleotide sequence ID" value="NZ_RAPO01000002.1"/>
</dbReference>
<evidence type="ECO:0000313" key="4">
    <source>
        <dbReference type="Proteomes" id="UP000283805"/>
    </source>
</evidence>
<evidence type="ECO:0000259" key="2">
    <source>
        <dbReference type="PROSITE" id="PS51352"/>
    </source>
</evidence>
<accession>A0A3R7FWD4</accession>
<feature type="region of interest" description="Disordered" evidence="1">
    <location>
        <begin position="27"/>
        <end position="48"/>
    </location>
</feature>
<dbReference type="InterPro" id="IPR036249">
    <property type="entry name" value="Thioredoxin-like_sf"/>
</dbReference>
<dbReference type="Proteomes" id="UP000283805">
    <property type="component" value="Unassembled WGS sequence"/>
</dbReference>
<evidence type="ECO:0000313" key="3">
    <source>
        <dbReference type="EMBL" id="RKD95687.1"/>
    </source>
</evidence>
<proteinExistence type="predicted"/>
<dbReference type="OrthoDB" id="115386at2157"/>
<comment type="caution">
    <text evidence="3">The sequence shown here is derived from an EMBL/GenBank/DDBJ whole genome shotgun (WGS) entry which is preliminary data.</text>
</comment>
<protein>
    <submittedName>
        <fullName evidence="3">AhpC/TSA family protein</fullName>
    </submittedName>
</protein>
<dbReference type="AlphaFoldDB" id="A0A3R7FWD4"/>
<dbReference type="Gene3D" id="3.40.30.10">
    <property type="entry name" value="Glutaredoxin"/>
    <property type="match status" value="1"/>
</dbReference>
<keyword evidence="4" id="KW-1185">Reference proteome</keyword>
<dbReference type="InterPro" id="IPR013766">
    <property type="entry name" value="Thioredoxin_domain"/>
</dbReference>
<dbReference type="PROSITE" id="PS51352">
    <property type="entry name" value="THIOREDOXIN_2"/>
    <property type="match status" value="1"/>
</dbReference>
<gene>
    <name evidence="3" type="ORF">ATJ93_2549</name>
</gene>
<dbReference type="EMBL" id="RAPO01000002">
    <property type="protein sequence ID" value="RKD95687.1"/>
    <property type="molecule type" value="Genomic_DNA"/>
</dbReference>
<evidence type="ECO:0000256" key="1">
    <source>
        <dbReference type="SAM" id="MobiDB-lite"/>
    </source>
</evidence>
<dbReference type="SUPFAM" id="SSF52833">
    <property type="entry name" value="Thioredoxin-like"/>
    <property type="match status" value="1"/>
</dbReference>
<name>A0A3R7FWD4_9EURY</name>
<feature type="compositionally biased region" description="Acidic residues" evidence="1">
    <location>
        <begin position="33"/>
        <end position="46"/>
    </location>
</feature>
<sequence length="198" mass="20910">MNRREAVAGVASVGVLGTGVAVLQRGLPFGDDGPAEETADDGDDSGIDPLAVDVLEDERGDAAATDTLSVPNDGVTLAMIFSPVCSRCRALLPELAAAREELRADYGDALTVLSATSQGMPDQLRDWWAENDGQWVLGYDPDRRLGDRYDVVGHPTLLAIDGAGTLQWDNRGQLEAEQIVGNVEPVLEAHAGANGETQ</sequence>
<reference evidence="3 4" key="1">
    <citation type="submission" date="2018-09" db="EMBL/GenBank/DDBJ databases">
        <title>Genomic Encyclopedia of Archaeal and Bacterial Type Strains, Phase II (KMG-II): from individual species to whole genera.</title>
        <authorList>
            <person name="Goeker M."/>
        </authorList>
    </citation>
    <scope>NUCLEOTIDE SEQUENCE [LARGE SCALE GENOMIC DNA]</scope>
    <source>
        <strain evidence="3 4">DSM 13151</strain>
    </source>
</reference>
<feature type="domain" description="Thioredoxin" evidence="2">
    <location>
        <begin position="27"/>
        <end position="188"/>
    </location>
</feature>
<organism evidence="3 4">
    <name type="scientific">Halopiger aswanensis</name>
    <dbReference type="NCBI Taxonomy" id="148449"/>
    <lineage>
        <taxon>Archaea</taxon>
        <taxon>Methanobacteriati</taxon>
        <taxon>Methanobacteriota</taxon>
        <taxon>Stenosarchaea group</taxon>
        <taxon>Halobacteria</taxon>
        <taxon>Halobacteriales</taxon>
        <taxon>Natrialbaceae</taxon>
        <taxon>Halopiger</taxon>
    </lineage>
</organism>